<protein>
    <submittedName>
        <fullName evidence="2">Uncharacterized protein</fullName>
    </submittedName>
</protein>
<feature type="transmembrane region" description="Helical" evidence="1">
    <location>
        <begin position="165"/>
        <end position="185"/>
    </location>
</feature>
<comment type="caution">
    <text evidence="2">The sequence shown here is derived from an EMBL/GenBank/DDBJ whole genome shotgun (WGS) entry which is preliminary data.</text>
</comment>
<feature type="transmembrane region" description="Helical" evidence="1">
    <location>
        <begin position="48"/>
        <end position="67"/>
    </location>
</feature>
<reference evidence="2" key="1">
    <citation type="journal article" date="2014" name="Int. J. Syst. Evol. Microbiol.">
        <title>Complete genome sequence of Corynebacterium casei LMG S-19264T (=DSM 44701T), isolated from a smear-ripened cheese.</title>
        <authorList>
            <consortium name="US DOE Joint Genome Institute (JGI-PGF)"/>
            <person name="Walter F."/>
            <person name="Albersmeier A."/>
            <person name="Kalinowski J."/>
            <person name="Ruckert C."/>
        </authorList>
    </citation>
    <scope>NUCLEOTIDE SEQUENCE</scope>
    <source>
        <strain evidence="2">CGMCC 1.15454</strain>
    </source>
</reference>
<feature type="transmembrane region" description="Helical" evidence="1">
    <location>
        <begin position="21"/>
        <end position="42"/>
    </location>
</feature>
<dbReference type="EMBL" id="BMJD01000047">
    <property type="protein sequence ID" value="GGB57678.1"/>
    <property type="molecule type" value="Genomic_DNA"/>
</dbReference>
<sequence length="233" mass="26047">MGRQLKGLLYFYATDARYSLLIFWSILLSTLLVSIVGAYFLLNVENGQMTFALSMAIYIYCGITGFIQAKHGIPFSIKMGSTRKNIFAGMGLFFLGLALAKSVLANTVHSVILFGTDKMGISSYQLIHPAQLLTDTWLTRVIIDATVMFFLLSFMFLLGLLFYKYGLLGGGVVVGTLAIILLFGLAQGWIADFFIDIFQSFDMTFFYEVFAVGIVLYVVTWIMLRRITTEAAR</sequence>
<feature type="transmembrane region" description="Helical" evidence="1">
    <location>
        <begin position="87"/>
        <end position="114"/>
    </location>
</feature>
<dbReference type="RefSeq" id="WP_188725723.1">
    <property type="nucleotide sequence ID" value="NZ_BMJD01000047.1"/>
</dbReference>
<gene>
    <name evidence="2" type="ORF">GCM10011409_38950</name>
</gene>
<keyword evidence="1" id="KW-1133">Transmembrane helix</keyword>
<feature type="transmembrane region" description="Helical" evidence="1">
    <location>
        <begin position="205"/>
        <end position="224"/>
    </location>
</feature>
<dbReference type="Proteomes" id="UP000621492">
    <property type="component" value="Unassembled WGS sequence"/>
</dbReference>
<evidence type="ECO:0000313" key="2">
    <source>
        <dbReference type="EMBL" id="GGB57678.1"/>
    </source>
</evidence>
<accession>A0A9W5U0V3</accession>
<organism evidence="2 3">
    <name type="scientific">Lentibacillus populi</name>
    <dbReference type="NCBI Taxonomy" id="1827502"/>
    <lineage>
        <taxon>Bacteria</taxon>
        <taxon>Bacillati</taxon>
        <taxon>Bacillota</taxon>
        <taxon>Bacilli</taxon>
        <taxon>Bacillales</taxon>
        <taxon>Bacillaceae</taxon>
        <taxon>Lentibacillus</taxon>
    </lineage>
</organism>
<keyword evidence="3" id="KW-1185">Reference proteome</keyword>
<reference evidence="2" key="2">
    <citation type="submission" date="2020-09" db="EMBL/GenBank/DDBJ databases">
        <authorList>
            <person name="Sun Q."/>
            <person name="Zhou Y."/>
        </authorList>
    </citation>
    <scope>NUCLEOTIDE SEQUENCE</scope>
    <source>
        <strain evidence="2">CGMCC 1.15454</strain>
    </source>
</reference>
<proteinExistence type="predicted"/>
<feature type="transmembrane region" description="Helical" evidence="1">
    <location>
        <begin position="137"/>
        <end position="158"/>
    </location>
</feature>
<keyword evidence="1" id="KW-0472">Membrane</keyword>
<evidence type="ECO:0000313" key="3">
    <source>
        <dbReference type="Proteomes" id="UP000621492"/>
    </source>
</evidence>
<evidence type="ECO:0000256" key="1">
    <source>
        <dbReference type="SAM" id="Phobius"/>
    </source>
</evidence>
<dbReference type="AlphaFoldDB" id="A0A9W5U0V3"/>
<name>A0A9W5U0V3_9BACI</name>
<keyword evidence="1" id="KW-0812">Transmembrane</keyword>